<dbReference type="PANTHER" id="PTHR45711">
    <property type="entry name" value="CHLORIDE CHANNEL PROTEIN"/>
    <property type="match status" value="1"/>
</dbReference>
<evidence type="ECO:0000256" key="6">
    <source>
        <dbReference type="ARBA" id="ARBA00023136"/>
    </source>
</evidence>
<sequence length="904" mass="98040">MDGSGRTFGVSHNGDHDNEWASSETSPLLAPAAPPSSSSNRPYPIKTWSAGSTRAMGLHAIGTGPLSGLPLNRPRPSSLYLPSPWQDFSSPSSRPSTRRAGLEILFRKSRNYDDVSSDAALQDQALESTGYRIWYKDYSTIDWIHDLIKERVRLRQLRSIKGFYGFLLNNIDAAQAWILVFLIAISSGFVASLIDIGQEWLTGIKNGYCSNNVFLSRHACCEHGNVAAVLANTACDAWIPWNDPDRSPFGTHELLWSYLVYVAAGAAMATIAAVLVRLTADFREIHDDSSDRSSPLQSSVVVDPDTIKSKPRKIVYHSAGSGIPEVKTILSGFVIRGFLGFKTLVVKSVGLMLSVSSGLSVGKEGPIVHIACCVGNVLSRFFKKYARNEGKRREILSSSAAAGVAVAFGSPIGGVLFSLEEVSYYFPSKTLWKALFCALIATVTVKTVNPIGNGKLTMFEVSYTSSWYFFEIPVFVMLGIICGCYGALFIKCNMWWQKLRANSFLRNHPVTEVFVLALATGAINYSNAFARIGTANLVGQLFAQCPENDPGLGNICSMSEMGTVTSVLLQCLVIKAVLTVITFGSKIPAGIFIPNMAVGACVGRLIGMGLLSLHSMYPRHAFFAECPAEGTCITPGVYALVGAAAALSGVTRMTISLTVIMMEITGTLLHSVPIMLSVLTAKWVADGFGRQSIYDCIIELNNHPFLETKQELLAHNSVSTAQVMDPVVDTIDIGMTYTIEELEDKLDRLYHTSYGSDGGFPLVEGDNVLVGWIYCAELQHALGEARLASPHQPIFFKKPSYLASTSSTPALNFETTNNRLLGSSRPPSLNIITGQVVEVDEEGNDLGIWCNWSPLTVPMSASMDLVVEIFVKLGAKVLLITKGAGGQVCGALHKKKLIHYLKEA</sequence>
<dbReference type="InterPro" id="IPR014743">
    <property type="entry name" value="Cl-channel_core"/>
</dbReference>
<dbReference type="GO" id="GO:0005247">
    <property type="term" value="F:voltage-gated chloride channel activity"/>
    <property type="evidence" value="ECO:0007669"/>
    <property type="project" value="TreeGrafter"/>
</dbReference>
<proteinExistence type="predicted"/>
<feature type="transmembrane region" description="Helical" evidence="9">
    <location>
        <begin position="567"/>
        <end position="585"/>
    </location>
</feature>
<dbReference type="STRING" id="286115.A0A507DJS2"/>
<dbReference type="Pfam" id="PF00654">
    <property type="entry name" value="Voltage_CLC"/>
    <property type="match status" value="1"/>
</dbReference>
<dbReference type="Proteomes" id="UP000317494">
    <property type="component" value="Unassembled WGS sequence"/>
</dbReference>
<evidence type="ECO:0000256" key="8">
    <source>
        <dbReference type="SAM" id="MobiDB-lite"/>
    </source>
</evidence>
<accession>A0A507DJS2</accession>
<keyword evidence="6 9" id="KW-0472">Membrane</keyword>
<dbReference type="GO" id="GO:0005794">
    <property type="term" value="C:Golgi apparatus"/>
    <property type="evidence" value="ECO:0007669"/>
    <property type="project" value="TreeGrafter"/>
</dbReference>
<dbReference type="GO" id="GO:0005886">
    <property type="term" value="C:plasma membrane"/>
    <property type="evidence" value="ECO:0007669"/>
    <property type="project" value="TreeGrafter"/>
</dbReference>
<evidence type="ECO:0000256" key="7">
    <source>
        <dbReference type="ARBA" id="ARBA00023214"/>
    </source>
</evidence>
<dbReference type="PRINTS" id="PR00762">
    <property type="entry name" value="CLCHANNEL"/>
</dbReference>
<dbReference type="SUPFAM" id="SSF81340">
    <property type="entry name" value="Clc chloride channel"/>
    <property type="match status" value="1"/>
</dbReference>
<dbReference type="InterPro" id="IPR046342">
    <property type="entry name" value="CBS_dom_sf"/>
</dbReference>
<dbReference type="AlphaFoldDB" id="A0A507DJS2"/>
<keyword evidence="3 9" id="KW-0812">Transmembrane</keyword>
<dbReference type="PANTHER" id="PTHR45711:SF6">
    <property type="entry name" value="CHLORIDE CHANNEL PROTEIN"/>
    <property type="match status" value="1"/>
</dbReference>
<gene>
    <name evidence="10" type="ORF">SeMB42_g02010</name>
</gene>
<comment type="caution">
    <text evidence="10">The sequence shown here is derived from an EMBL/GenBank/DDBJ whole genome shotgun (WGS) entry which is preliminary data.</text>
</comment>
<dbReference type="SUPFAM" id="SSF54631">
    <property type="entry name" value="CBS-domain pair"/>
    <property type="match status" value="1"/>
</dbReference>
<keyword evidence="2" id="KW-0813">Transport</keyword>
<protein>
    <submittedName>
        <fullName evidence="10">Uncharacterized protein</fullName>
    </submittedName>
</protein>
<feature type="transmembrane region" description="Helical" evidence="9">
    <location>
        <begin position="591"/>
        <end position="613"/>
    </location>
</feature>
<dbReference type="InterPro" id="IPR001807">
    <property type="entry name" value="ClC"/>
</dbReference>
<keyword evidence="7" id="KW-0868">Chloride</keyword>
<dbReference type="GO" id="GO:0005769">
    <property type="term" value="C:early endosome"/>
    <property type="evidence" value="ECO:0007669"/>
    <property type="project" value="TreeGrafter"/>
</dbReference>
<feature type="transmembrane region" description="Helical" evidence="9">
    <location>
        <begin position="333"/>
        <end position="355"/>
    </location>
</feature>
<dbReference type="CDD" id="cd03684">
    <property type="entry name" value="ClC_3_like"/>
    <property type="match status" value="1"/>
</dbReference>
<evidence type="ECO:0000256" key="1">
    <source>
        <dbReference type="ARBA" id="ARBA00004141"/>
    </source>
</evidence>
<keyword evidence="5" id="KW-0406">Ion transport</keyword>
<evidence type="ECO:0000256" key="2">
    <source>
        <dbReference type="ARBA" id="ARBA00022448"/>
    </source>
</evidence>
<dbReference type="VEuPathDB" id="FungiDB:SeMB42_g02010"/>
<feature type="transmembrane region" description="Helical" evidence="9">
    <location>
        <begin position="367"/>
        <end position="383"/>
    </location>
</feature>
<name>A0A507DJS2_9FUNG</name>
<keyword evidence="4 9" id="KW-1133">Transmembrane helix</keyword>
<feature type="compositionally biased region" description="Low complexity" evidence="8">
    <location>
        <begin position="21"/>
        <end position="39"/>
    </location>
</feature>
<feature type="transmembrane region" description="Helical" evidence="9">
    <location>
        <begin position="467"/>
        <end position="490"/>
    </location>
</feature>
<dbReference type="EMBL" id="QEAN01000058">
    <property type="protein sequence ID" value="TPX51148.1"/>
    <property type="molecule type" value="Genomic_DNA"/>
</dbReference>
<dbReference type="Gene3D" id="1.10.3080.10">
    <property type="entry name" value="Clc chloride channel"/>
    <property type="match status" value="1"/>
</dbReference>
<evidence type="ECO:0000256" key="3">
    <source>
        <dbReference type="ARBA" id="ARBA00022692"/>
    </source>
</evidence>
<comment type="subcellular location">
    <subcellularLocation>
        <location evidence="1">Membrane</location>
        <topology evidence="1">Multi-pass membrane protein</topology>
    </subcellularLocation>
</comment>
<feature type="transmembrane region" description="Helical" evidence="9">
    <location>
        <begin position="395"/>
        <end position="419"/>
    </location>
</feature>
<evidence type="ECO:0000313" key="10">
    <source>
        <dbReference type="EMBL" id="TPX51148.1"/>
    </source>
</evidence>
<keyword evidence="11" id="KW-1185">Reference proteome</keyword>
<reference evidence="10 11" key="1">
    <citation type="journal article" date="2019" name="Sci. Rep.">
        <title>Comparative genomics of chytrid fungi reveal insights into the obligate biotrophic and pathogenic lifestyle of Synchytrium endobioticum.</title>
        <authorList>
            <person name="van de Vossenberg B.T.L.H."/>
            <person name="Warris S."/>
            <person name="Nguyen H.D.T."/>
            <person name="van Gent-Pelzer M.P.E."/>
            <person name="Joly D.L."/>
            <person name="van de Geest H.C."/>
            <person name="Bonants P.J.M."/>
            <person name="Smith D.S."/>
            <person name="Levesque C.A."/>
            <person name="van der Lee T.A.J."/>
        </authorList>
    </citation>
    <scope>NUCLEOTIDE SEQUENCE [LARGE SCALE GENOMIC DNA]</scope>
    <source>
        <strain evidence="10 11">MB42</strain>
    </source>
</reference>
<evidence type="ECO:0000256" key="5">
    <source>
        <dbReference type="ARBA" id="ARBA00023065"/>
    </source>
</evidence>
<feature type="transmembrane region" description="Helical" evidence="9">
    <location>
        <begin position="255"/>
        <end position="276"/>
    </location>
</feature>
<feature type="region of interest" description="Disordered" evidence="8">
    <location>
        <begin position="1"/>
        <end position="46"/>
    </location>
</feature>
<evidence type="ECO:0000256" key="9">
    <source>
        <dbReference type="SAM" id="Phobius"/>
    </source>
</evidence>
<evidence type="ECO:0000256" key="4">
    <source>
        <dbReference type="ARBA" id="ARBA00022989"/>
    </source>
</evidence>
<evidence type="ECO:0000313" key="11">
    <source>
        <dbReference type="Proteomes" id="UP000317494"/>
    </source>
</evidence>
<organism evidence="10 11">
    <name type="scientific">Synchytrium endobioticum</name>
    <dbReference type="NCBI Taxonomy" id="286115"/>
    <lineage>
        <taxon>Eukaryota</taxon>
        <taxon>Fungi</taxon>
        <taxon>Fungi incertae sedis</taxon>
        <taxon>Chytridiomycota</taxon>
        <taxon>Chytridiomycota incertae sedis</taxon>
        <taxon>Chytridiomycetes</taxon>
        <taxon>Synchytriales</taxon>
        <taxon>Synchytriaceae</taxon>
        <taxon>Synchytrium</taxon>
    </lineage>
</organism>